<dbReference type="AlphaFoldDB" id="A0A1B6HDG6"/>
<feature type="compositionally biased region" description="Polar residues" evidence="1">
    <location>
        <begin position="177"/>
        <end position="186"/>
    </location>
</feature>
<feature type="region of interest" description="Disordered" evidence="1">
    <location>
        <begin position="129"/>
        <end position="186"/>
    </location>
</feature>
<name>A0A1B6HDG6_9HEMI</name>
<organism evidence="2">
    <name type="scientific">Homalodisca liturata</name>
    <dbReference type="NCBI Taxonomy" id="320908"/>
    <lineage>
        <taxon>Eukaryota</taxon>
        <taxon>Metazoa</taxon>
        <taxon>Ecdysozoa</taxon>
        <taxon>Arthropoda</taxon>
        <taxon>Hexapoda</taxon>
        <taxon>Insecta</taxon>
        <taxon>Pterygota</taxon>
        <taxon>Neoptera</taxon>
        <taxon>Paraneoptera</taxon>
        <taxon>Hemiptera</taxon>
        <taxon>Auchenorrhyncha</taxon>
        <taxon>Membracoidea</taxon>
        <taxon>Cicadellidae</taxon>
        <taxon>Cicadellinae</taxon>
        <taxon>Proconiini</taxon>
        <taxon>Homalodisca</taxon>
    </lineage>
</organism>
<protein>
    <submittedName>
        <fullName evidence="2">Uncharacterized protein</fullName>
    </submittedName>
</protein>
<proteinExistence type="predicted"/>
<feature type="non-terminal residue" evidence="2">
    <location>
        <position position="186"/>
    </location>
</feature>
<accession>A0A1B6HDG6</accession>
<feature type="compositionally biased region" description="Basic and acidic residues" evidence="1">
    <location>
        <begin position="160"/>
        <end position="176"/>
    </location>
</feature>
<evidence type="ECO:0000256" key="1">
    <source>
        <dbReference type="SAM" id="MobiDB-lite"/>
    </source>
</evidence>
<gene>
    <name evidence="2" type="ORF">g.47850</name>
</gene>
<feature type="compositionally biased region" description="Polar residues" evidence="1">
    <location>
        <begin position="146"/>
        <end position="156"/>
    </location>
</feature>
<feature type="compositionally biased region" description="Polar residues" evidence="1">
    <location>
        <begin position="11"/>
        <end position="25"/>
    </location>
</feature>
<feature type="non-terminal residue" evidence="2">
    <location>
        <position position="1"/>
    </location>
</feature>
<sequence>KEHFRDPIPGTPSTPRSGLTTNRATTPHHPFTPNVNINMNPETLHRVAQNMNPHMLHNLAQVASQTPHYPTTPGGYTMPTYPNTPYTPTAQTPFMTPYHTPHHVTQTPRYGSQTPMGPPATAPVFMHTPSHRTTPSPSPTPPQQQFARSVTGSNMPSDPMDWRKAAEEWARLKQRENANLTPRSGT</sequence>
<reference evidence="2" key="1">
    <citation type="submission" date="2015-11" db="EMBL/GenBank/DDBJ databases">
        <title>De novo transcriptome assembly of four potential Pierce s Disease insect vectors from Arizona vineyards.</title>
        <authorList>
            <person name="Tassone E.E."/>
        </authorList>
    </citation>
    <scope>NUCLEOTIDE SEQUENCE</scope>
</reference>
<feature type="region of interest" description="Disordered" evidence="1">
    <location>
        <begin position="1"/>
        <end position="37"/>
    </location>
</feature>
<evidence type="ECO:0000313" key="2">
    <source>
        <dbReference type="EMBL" id="JAS72675.1"/>
    </source>
</evidence>
<dbReference type="EMBL" id="GECU01035031">
    <property type="protein sequence ID" value="JAS72675.1"/>
    <property type="molecule type" value="Transcribed_RNA"/>
</dbReference>